<comment type="similarity">
    <text evidence="3">Belongs to the class-II aminoacyl-tRNA synthetase family. Type-1 seryl-tRNA synthetase subfamily.</text>
</comment>
<feature type="binding site" evidence="15">
    <location>
        <position position="379"/>
    </location>
    <ligand>
        <name>L-serine</name>
        <dbReference type="ChEBI" id="CHEBI:33384"/>
    </ligand>
</feature>
<dbReference type="EMBL" id="LCIR01000004">
    <property type="protein sequence ID" value="KKT60065.1"/>
    <property type="molecule type" value="Genomic_DNA"/>
</dbReference>
<organism evidence="18 19">
    <name type="scientific">Candidatus Giovannonibacteria bacterium GW2011_GWA1_44_25</name>
    <dbReference type="NCBI Taxonomy" id="1618645"/>
    <lineage>
        <taxon>Bacteria</taxon>
        <taxon>Candidatus Giovannoniibacteriota</taxon>
    </lineage>
</organism>
<dbReference type="SUPFAM" id="SSF55681">
    <property type="entry name" value="Class II aaRS and biotin synthetases"/>
    <property type="match status" value="1"/>
</dbReference>
<accession>A0A0G1ILP8</accession>
<feature type="binding site" evidence="16">
    <location>
        <begin position="346"/>
        <end position="349"/>
    </location>
    <ligand>
        <name>ATP</name>
        <dbReference type="ChEBI" id="CHEBI:30616"/>
    </ligand>
</feature>
<evidence type="ECO:0000313" key="18">
    <source>
        <dbReference type="EMBL" id="KKT60065.1"/>
    </source>
</evidence>
<feature type="binding site" evidence="16">
    <location>
        <begin position="257"/>
        <end position="259"/>
    </location>
    <ligand>
        <name>ATP</name>
        <dbReference type="ChEBI" id="CHEBI:30616"/>
    </ligand>
</feature>
<feature type="binding site" evidence="15">
    <location>
        <position position="226"/>
    </location>
    <ligand>
        <name>L-serine</name>
        <dbReference type="ChEBI" id="CHEBI:33384"/>
    </ligand>
</feature>
<dbReference type="InterPro" id="IPR006195">
    <property type="entry name" value="aa-tRNA-synth_II"/>
</dbReference>
<dbReference type="PIRSF" id="PIRSF001529">
    <property type="entry name" value="Ser-tRNA-synth_IIa"/>
    <property type="match status" value="1"/>
</dbReference>
<dbReference type="Proteomes" id="UP000034087">
    <property type="component" value="Unassembled WGS sequence"/>
</dbReference>
<dbReference type="AlphaFoldDB" id="A0A0G1ILP8"/>
<dbReference type="InterPro" id="IPR042103">
    <property type="entry name" value="SerRS_1_N_sf"/>
</dbReference>
<dbReference type="GO" id="GO:0005524">
    <property type="term" value="F:ATP binding"/>
    <property type="evidence" value="ECO:0007669"/>
    <property type="project" value="UniProtKB-KW"/>
</dbReference>
<comment type="caution">
    <text evidence="18">The sequence shown here is derived from an EMBL/GenBank/DDBJ whole genome shotgun (WGS) entry which is preliminary data.</text>
</comment>
<dbReference type="GO" id="GO:0005737">
    <property type="term" value="C:cytoplasm"/>
    <property type="evidence" value="ECO:0007669"/>
    <property type="project" value="UniProtKB-SubCell"/>
</dbReference>
<dbReference type="InterPro" id="IPR002314">
    <property type="entry name" value="aa-tRNA-synt_IIb"/>
</dbReference>
<dbReference type="InterPro" id="IPR015866">
    <property type="entry name" value="Ser-tRNA-synth_1_N"/>
</dbReference>
<keyword evidence="7" id="KW-0547">Nucleotide-binding</keyword>
<evidence type="ECO:0000259" key="17">
    <source>
        <dbReference type="PROSITE" id="PS50862"/>
    </source>
</evidence>
<evidence type="ECO:0000256" key="10">
    <source>
        <dbReference type="ARBA" id="ARBA00023146"/>
    </source>
</evidence>
<dbReference type="SUPFAM" id="SSF46589">
    <property type="entry name" value="tRNA-binding arm"/>
    <property type="match status" value="1"/>
</dbReference>
<name>A0A0G1ILP8_9BACT</name>
<feature type="domain" description="Aminoacyl-transfer RNA synthetases class-II family profile" evidence="17">
    <location>
        <begin position="135"/>
        <end position="406"/>
    </location>
</feature>
<dbReference type="PATRIC" id="fig|1618645.3.peg.437"/>
<evidence type="ECO:0000256" key="15">
    <source>
        <dbReference type="PIRSR" id="PIRSR001529-1"/>
    </source>
</evidence>
<dbReference type="PROSITE" id="PS50862">
    <property type="entry name" value="AA_TRNA_LIGASE_II"/>
    <property type="match status" value="1"/>
</dbReference>
<dbReference type="GO" id="GO:0006434">
    <property type="term" value="P:seryl-tRNA aminoacylation"/>
    <property type="evidence" value="ECO:0007669"/>
    <property type="project" value="UniProtKB-UniRule"/>
</dbReference>
<keyword evidence="5" id="KW-0963">Cytoplasm</keyword>
<evidence type="ECO:0000256" key="5">
    <source>
        <dbReference type="ARBA" id="ARBA00022490"/>
    </source>
</evidence>
<evidence type="ECO:0000256" key="9">
    <source>
        <dbReference type="ARBA" id="ARBA00022917"/>
    </source>
</evidence>
<evidence type="ECO:0000256" key="8">
    <source>
        <dbReference type="ARBA" id="ARBA00022840"/>
    </source>
</evidence>
<comment type="catalytic activity">
    <reaction evidence="13">
        <text>tRNA(Ser) + L-serine + ATP = L-seryl-tRNA(Ser) + AMP + diphosphate + H(+)</text>
        <dbReference type="Rhea" id="RHEA:12292"/>
        <dbReference type="Rhea" id="RHEA-COMP:9669"/>
        <dbReference type="Rhea" id="RHEA-COMP:9703"/>
        <dbReference type="ChEBI" id="CHEBI:15378"/>
        <dbReference type="ChEBI" id="CHEBI:30616"/>
        <dbReference type="ChEBI" id="CHEBI:33019"/>
        <dbReference type="ChEBI" id="CHEBI:33384"/>
        <dbReference type="ChEBI" id="CHEBI:78442"/>
        <dbReference type="ChEBI" id="CHEBI:78533"/>
        <dbReference type="ChEBI" id="CHEBI:456215"/>
        <dbReference type="EC" id="6.1.1.11"/>
    </reaction>
</comment>
<proteinExistence type="inferred from homology"/>
<evidence type="ECO:0000256" key="6">
    <source>
        <dbReference type="ARBA" id="ARBA00022598"/>
    </source>
</evidence>
<dbReference type="PANTHER" id="PTHR43697">
    <property type="entry name" value="SERYL-TRNA SYNTHETASE"/>
    <property type="match status" value="1"/>
</dbReference>
<evidence type="ECO:0000256" key="4">
    <source>
        <dbReference type="ARBA" id="ARBA00012840"/>
    </source>
</evidence>
<evidence type="ECO:0000256" key="7">
    <source>
        <dbReference type="ARBA" id="ARBA00022741"/>
    </source>
</evidence>
<comment type="subcellular location">
    <subcellularLocation>
        <location evidence="1">Cytoplasm</location>
    </subcellularLocation>
</comment>
<dbReference type="PANTHER" id="PTHR43697:SF1">
    <property type="entry name" value="SERINE--TRNA LIGASE"/>
    <property type="match status" value="1"/>
</dbReference>
<dbReference type="InterPro" id="IPR002317">
    <property type="entry name" value="Ser-tRNA-ligase_type_1"/>
</dbReference>
<reference evidence="18 19" key="1">
    <citation type="journal article" date="2015" name="Nature">
        <title>rRNA introns, odd ribosomes, and small enigmatic genomes across a large radiation of phyla.</title>
        <authorList>
            <person name="Brown C.T."/>
            <person name="Hug L.A."/>
            <person name="Thomas B.C."/>
            <person name="Sharon I."/>
            <person name="Castelle C.J."/>
            <person name="Singh A."/>
            <person name="Wilkins M.J."/>
            <person name="Williams K.H."/>
            <person name="Banfield J.F."/>
        </authorList>
    </citation>
    <scope>NUCLEOTIDE SEQUENCE [LARGE SCALE GENOMIC DNA]</scope>
</reference>
<protein>
    <recommendedName>
        <fullName evidence="11 14">Serine--tRNA ligase</fullName>
        <ecNumber evidence="4 14">6.1.1.11</ecNumber>
    </recommendedName>
</protein>
<sequence length="419" mass="48145">MLDIKFIKENKDLIREAARKKHIKFDVERLLAVDEKRRSLIQEVDGLRKQHKEFTGSSDEARASKDRLSHKEFEFKAVEGEFDELMLQVPNVPDPSVPEGESDKDNVEVRRWLPPSSTLGVESQKTPSVFHGGKDYLTVMKEKDWVDLERGVKVSGFRGYFLKGDAALLSMALWKFALDFLAAKGFRPFLAPALVREENLVGTGHFPRSRDDVFKTQDDDLYLAGTAEIPMTGYHANEILSEAELPKKYAAFSTCFRREAGSYGKDQKGIFRLHEFYKVEQFILCKNDHQESVRWHEELTNNSEELLRALEIPYRVVVNSTGDIGQAHVKTYDIESWIPSENRYRETHSSSYYHDFQTRRLNIKYRDSAGALHFAHSLNNTAVATPRILEALLENHQQADGSIKIPEALQKYYGSQRLL</sequence>
<evidence type="ECO:0000256" key="16">
    <source>
        <dbReference type="PIRSR" id="PIRSR001529-2"/>
    </source>
</evidence>
<evidence type="ECO:0000256" key="11">
    <source>
        <dbReference type="ARBA" id="ARBA00039158"/>
    </source>
</evidence>
<keyword evidence="6 18" id="KW-0436">Ligase</keyword>
<dbReference type="PRINTS" id="PR00981">
    <property type="entry name" value="TRNASYNTHSER"/>
</dbReference>
<dbReference type="Pfam" id="PF02403">
    <property type="entry name" value="Seryl_tRNA_N"/>
    <property type="match status" value="1"/>
</dbReference>
<feature type="binding site" evidence="15">
    <location>
        <position position="280"/>
    </location>
    <ligand>
        <name>L-serine</name>
        <dbReference type="ChEBI" id="CHEBI:33384"/>
    </ligand>
</feature>
<comment type="catalytic activity">
    <reaction evidence="12">
        <text>tRNA(Sec) + L-serine + ATP = L-seryl-tRNA(Sec) + AMP + diphosphate + H(+)</text>
        <dbReference type="Rhea" id="RHEA:42580"/>
        <dbReference type="Rhea" id="RHEA-COMP:9742"/>
        <dbReference type="Rhea" id="RHEA-COMP:10128"/>
        <dbReference type="ChEBI" id="CHEBI:15378"/>
        <dbReference type="ChEBI" id="CHEBI:30616"/>
        <dbReference type="ChEBI" id="CHEBI:33019"/>
        <dbReference type="ChEBI" id="CHEBI:33384"/>
        <dbReference type="ChEBI" id="CHEBI:78442"/>
        <dbReference type="ChEBI" id="CHEBI:78533"/>
        <dbReference type="ChEBI" id="CHEBI:456215"/>
        <dbReference type="EC" id="6.1.1.11"/>
    </reaction>
</comment>
<evidence type="ECO:0000313" key="19">
    <source>
        <dbReference type="Proteomes" id="UP000034087"/>
    </source>
</evidence>
<feature type="binding site" evidence="15">
    <location>
        <position position="257"/>
    </location>
    <ligand>
        <name>L-serine</name>
        <dbReference type="ChEBI" id="CHEBI:33384"/>
    </ligand>
</feature>
<keyword evidence="10" id="KW-0030">Aminoacyl-tRNA synthetase</keyword>
<dbReference type="Gene3D" id="1.10.287.40">
    <property type="entry name" value="Serine-tRNA synthetase, tRNA binding domain"/>
    <property type="match status" value="1"/>
</dbReference>
<dbReference type="CDD" id="cd00770">
    <property type="entry name" value="SerRS_core"/>
    <property type="match status" value="1"/>
</dbReference>
<evidence type="ECO:0000256" key="13">
    <source>
        <dbReference type="ARBA" id="ARBA00048823"/>
    </source>
</evidence>
<dbReference type="GO" id="GO:0004828">
    <property type="term" value="F:serine-tRNA ligase activity"/>
    <property type="evidence" value="ECO:0007669"/>
    <property type="project" value="UniProtKB-UniRule"/>
</dbReference>
<evidence type="ECO:0000256" key="12">
    <source>
        <dbReference type="ARBA" id="ARBA00047929"/>
    </source>
</evidence>
<keyword evidence="9" id="KW-0648">Protein biosynthesis</keyword>
<evidence type="ECO:0000256" key="14">
    <source>
        <dbReference type="NCBIfam" id="TIGR00414"/>
    </source>
</evidence>
<dbReference type="EC" id="6.1.1.11" evidence="4 14"/>
<dbReference type="InterPro" id="IPR010978">
    <property type="entry name" value="tRNA-bd_arm"/>
</dbReference>
<dbReference type="Pfam" id="PF00587">
    <property type="entry name" value="tRNA-synt_2b"/>
    <property type="match status" value="1"/>
</dbReference>
<feature type="site" description="Important for serine binding" evidence="15">
    <location>
        <position position="381"/>
    </location>
</feature>
<evidence type="ECO:0000256" key="3">
    <source>
        <dbReference type="ARBA" id="ARBA00010728"/>
    </source>
</evidence>
<dbReference type="Gene3D" id="3.30.930.10">
    <property type="entry name" value="Bira Bifunctional Protein, Domain 2"/>
    <property type="match status" value="1"/>
</dbReference>
<dbReference type="NCBIfam" id="TIGR00414">
    <property type="entry name" value="serS"/>
    <property type="match status" value="1"/>
</dbReference>
<evidence type="ECO:0000256" key="1">
    <source>
        <dbReference type="ARBA" id="ARBA00004496"/>
    </source>
</evidence>
<gene>
    <name evidence="18" type="ORF">UW53_C0004G0077</name>
</gene>
<comment type="pathway">
    <text evidence="2">Aminoacyl-tRNA biosynthesis; selenocysteinyl-tRNA(Sec) biosynthesis; L-seryl-tRNA(Sec) from L-serine and tRNA(Sec): step 1/1.</text>
</comment>
<evidence type="ECO:0000256" key="2">
    <source>
        <dbReference type="ARBA" id="ARBA00005045"/>
    </source>
</evidence>
<dbReference type="InterPro" id="IPR045864">
    <property type="entry name" value="aa-tRNA-synth_II/BPL/LPL"/>
</dbReference>
<keyword evidence="8 16" id="KW-0067">ATP-binding</keyword>
<dbReference type="InterPro" id="IPR033729">
    <property type="entry name" value="SerRS_core"/>
</dbReference>